<name>A0A0R0D7T4_9GAMM</name>
<proteinExistence type="predicted"/>
<dbReference type="RefSeq" id="WP_057508295.1">
    <property type="nucleotide sequence ID" value="NZ_LDJK01000036.1"/>
</dbReference>
<comment type="caution">
    <text evidence="1">The sequence shown here is derived from an EMBL/GenBank/DDBJ whole genome shotgun (WGS) entry which is preliminary data.</text>
</comment>
<protein>
    <submittedName>
        <fullName evidence="1">Uncharacterized protein</fullName>
    </submittedName>
</protein>
<dbReference type="Proteomes" id="UP000051386">
    <property type="component" value="Unassembled WGS sequence"/>
</dbReference>
<evidence type="ECO:0000313" key="1">
    <source>
        <dbReference type="EMBL" id="KRG73841.1"/>
    </source>
</evidence>
<evidence type="ECO:0000313" key="2">
    <source>
        <dbReference type="Proteomes" id="UP000051386"/>
    </source>
</evidence>
<accession>A0A0R0D7T4</accession>
<dbReference type="AlphaFoldDB" id="A0A0R0D7T4"/>
<dbReference type="EMBL" id="LDJK01000036">
    <property type="protein sequence ID" value="KRG73841.1"/>
    <property type="molecule type" value="Genomic_DNA"/>
</dbReference>
<organism evidence="1 2">
    <name type="scientific">Stenotrophomonas chelatiphaga</name>
    <dbReference type="NCBI Taxonomy" id="517011"/>
    <lineage>
        <taxon>Bacteria</taxon>
        <taxon>Pseudomonadati</taxon>
        <taxon>Pseudomonadota</taxon>
        <taxon>Gammaproteobacteria</taxon>
        <taxon>Lysobacterales</taxon>
        <taxon>Lysobacteraceae</taxon>
        <taxon>Stenotrophomonas</taxon>
    </lineage>
</organism>
<gene>
    <name evidence="1" type="ORF">ABB28_08985</name>
</gene>
<dbReference type="PATRIC" id="fig|517011.3.peg.1464"/>
<reference evidence="1 2" key="1">
    <citation type="submission" date="2015-05" db="EMBL/GenBank/DDBJ databases">
        <title>Genome sequencing and analysis of members of genus Stenotrophomonas.</title>
        <authorList>
            <person name="Patil P.P."/>
            <person name="Midha S."/>
            <person name="Patil P.B."/>
        </authorList>
    </citation>
    <scope>NUCLEOTIDE SEQUENCE [LARGE SCALE GENOMIC DNA]</scope>
    <source>
        <strain evidence="1 2">DSM 21508</strain>
    </source>
</reference>
<keyword evidence="2" id="KW-1185">Reference proteome</keyword>
<sequence length="78" mass="9004">MDYGRQNLADQVRDELQDSYQRHGCGPEFWNTYQRVLARLVPEGRERTQVTNDMALLIEQLGIVRHAQLVPPSEPPSL</sequence>